<dbReference type="EMBL" id="UYRV01004497">
    <property type="protein sequence ID" value="VDK51560.1"/>
    <property type="molecule type" value="Genomic_DNA"/>
</dbReference>
<sequence length="71" mass="8185">MLLIFVFPDEKPSTESMRIFWICAFITTAFDRMLEAFPFYYVIKLSALLFLLVEPSCLNDNIVNLLMAAVS</sequence>
<dbReference type="OrthoDB" id="5871872at2759"/>
<dbReference type="AlphaFoldDB" id="A0A3P6R8K6"/>
<protein>
    <submittedName>
        <fullName evidence="1">Uncharacterized protein</fullName>
    </submittedName>
</protein>
<organism evidence="1 2">
    <name type="scientific">Cylicostephanus goldi</name>
    <name type="common">Nematode worm</name>
    <dbReference type="NCBI Taxonomy" id="71465"/>
    <lineage>
        <taxon>Eukaryota</taxon>
        <taxon>Metazoa</taxon>
        <taxon>Ecdysozoa</taxon>
        <taxon>Nematoda</taxon>
        <taxon>Chromadorea</taxon>
        <taxon>Rhabditida</taxon>
        <taxon>Rhabditina</taxon>
        <taxon>Rhabditomorpha</taxon>
        <taxon>Strongyloidea</taxon>
        <taxon>Strongylidae</taxon>
        <taxon>Cylicostephanus</taxon>
    </lineage>
</organism>
<keyword evidence="2" id="KW-1185">Reference proteome</keyword>
<evidence type="ECO:0000313" key="2">
    <source>
        <dbReference type="Proteomes" id="UP000271889"/>
    </source>
</evidence>
<proteinExistence type="predicted"/>
<name>A0A3P6R8K6_CYLGO</name>
<dbReference type="Proteomes" id="UP000271889">
    <property type="component" value="Unassembled WGS sequence"/>
</dbReference>
<gene>
    <name evidence="1" type="ORF">CGOC_LOCUS2105</name>
</gene>
<reference evidence="1 2" key="1">
    <citation type="submission" date="2018-11" db="EMBL/GenBank/DDBJ databases">
        <authorList>
            <consortium name="Pathogen Informatics"/>
        </authorList>
    </citation>
    <scope>NUCLEOTIDE SEQUENCE [LARGE SCALE GENOMIC DNA]</scope>
</reference>
<evidence type="ECO:0000313" key="1">
    <source>
        <dbReference type="EMBL" id="VDK51560.1"/>
    </source>
</evidence>
<accession>A0A3P6R8K6</accession>